<evidence type="ECO:0000256" key="4">
    <source>
        <dbReference type="ARBA" id="ARBA00023136"/>
    </source>
</evidence>
<dbReference type="AlphaFoldDB" id="A0A7G1QA17"/>
<dbReference type="PANTHER" id="PTHR43847">
    <property type="entry name" value="BLL3993 PROTEIN"/>
    <property type="match status" value="1"/>
</dbReference>
<evidence type="ECO:0000256" key="3">
    <source>
        <dbReference type="ARBA" id="ARBA00022989"/>
    </source>
</evidence>
<dbReference type="InterPro" id="IPR007318">
    <property type="entry name" value="Phopholipid_MeTrfase"/>
</dbReference>
<keyword evidence="4 5" id="KW-0472">Membrane</keyword>
<proteinExistence type="predicted"/>
<protein>
    <submittedName>
        <fullName evidence="6">Isoprenylcysteine carboxyl methyltransferase</fullName>
        <ecNumber evidence="6">2.1.1.100</ecNumber>
    </submittedName>
</protein>
<reference evidence="6 7" key="1">
    <citation type="submission" date="2020-03" db="EMBL/GenBank/DDBJ databases">
        <authorList>
            <person name="Picone N."/>
        </authorList>
    </citation>
    <scope>NUCLEOTIDE SEQUENCE [LARGE SCALE GENOMIC DNA]</scope>
    <source>
        <strain evidence="6">NSCAC1</strain>
    </source>
</reference>
<dbReference type="Proteomes" id="UP000516072">
    <property type="component" value="Chromosome"/>
</dbReference>
<dbReference type="EMBL" id="LR778175">
    <property type="protein sequence ID" value="CAB1276163.1"/>
    <property type="molecule type" value="Genomic_DNA"/>
</dbReference>
<sequence>MLAMSQILVVLQLLAISLCVLPFGNTPGIHLGLYLFAIGIFLGCITLYFNRPGNFSVYPEIKDHAQLITTGIYRYIRHPMYTSLFIAMSGIVIYNDYFLNFLGLVLLAMVLISKSYKEEKLLLEKFPEYREYMTKTKRFIPCIF</sequence>
<evidence type="ECO:0000256" key="2">
    <source>
        <dbReference type="ARBA" id="ARBA00022692"/>
    </source>
</evidence>
<comment type="subcellular location">
    <subcellularLocation>
        <location evidence="1">Endomembrane system</location>
        <topology evidence="1">Multi-pass membrane protein</topology>
    </subcellularLocation>
</comment>
<keyword evidence="7" id="KW-1185">Reference proteome</keyword>
<feature type="transmembrane region" description="Helical" evidence="5">
    <location>
        <begin position="97"/>
        <end position="116"/>
    </location>
</feature>
<feature type="transmembrane region" description="Helical" evidence="5">
    <location>
        <begin position="32"/>
        <end position="50"/>
    </location>
</feature>
<evidence type="ECO:0000313" key="7">
    <source>
        <dbReference type="Proteomes" id="UP000516072"/>
    </source>
</evidence>
<organism evidence="6 7">
    <name type="scientific">Candidatus Nitrosacidococcus tergens</name>
    <dbReference type="NCBI Taxonomy" id="553981"/>
    <lineage>
        <taxon>Bacteria</taxon>
        <taxon>Pseudomonadati</taxon>
        <taxon>Pseudomonadota</taxon>
        <taxon>Gammaproteobacteria</taxon>
        <taxon>Chromatiales</taxon>
        <taxon>Chromatiaceae</taxon>
        <taxon>Candidatus Nitrosacidococcus</taxon>
    </lineage>
</organism>
<dbReference type="KEGG" id="ntg:NSCAC_1030"/>
<evidence type="ECO:0000256" key="1">
    <source>
        <dbReference type="ARBA" id="ARBA00004127"/>
    </source>
</evidence>
<dbReference type="InterPro" id="IPR052527">
    <property type="entry name" value="Metal_cation-efflux_comp"/>
</dbReference>
<dbReference type="PANTHER" id="PTHR43847:SF1">
    <property type="entry name" value="BLL3993 PROTEIN"/>
    <property type="match status" value="1"/>
</dbReference>
<dbReference type="GO" id="GO:0012505">
    <property type="term" value="C:endomembrane system"/>
    <property type="evidence" value="ECO:0007669"/>
    <property type="project" value="UniProtKB-SubCell"/>
</dbReference>
<keyword evidence="3 5" id="KW-1133">Transmembrane helix</keyword>
<evidence type="ECO:0000256" key="5">
    <source>
        <dbReference type="SAM" id="Phobius"/>
    </source>
</evidence>
<dbReference type="GO" id="GO:0032259">
    <property type="term" value="P:methylation"/>
    <property type="evidence" value="ECO:0007669"/>
    <property type="project" value="UniProtKB-KW"/>
</dbReference>
<keyword evidence="2 5" id="KW-0812">Transmembrane</keyword>
<dbReference type="Gene3D" id="1.20.120.1630">
    <property type="match status" value="1"/>
</dbReference>
<dbReference type="EC" id="2.1.1.100" evidence="6"/>
<dbReference type="GO" id="GO:0004671">
    <property type="term" value="F:protein C-terminal S-isoprenylcysteine carboxyl O-methyltransferase activity"/>
    <property type="evidence" value="ECO:0007669"/>
    <property type="project" value="UniProtKB-EC"/>
</dbReference>
<keyword evidence="6" id="KW-0489">Methyltransferase</keyword>
<evidence type="ECO:0000313" key="6">
    <source>
        <dbReference type="EMBL" id="CAB1276163.1"/>
    </source>
</evidence>
<accession>A0A7G1QA17</accession>
<name>A0A7G1QA17_9GAMM</name>
<keyword evidence="6" id="KW-0808">Transferase</keyword>
<dbReference type="Pfam" id="PF04191">
    <property type="entry name" value="PEMT"/>
    <property type="match status" value="1"/>
</dbReference>
<gene>
    <name evidence="6" type="primary">icmt</name>
    <name evidence="6" type="ORF">NSCAC_1030</name>
</gene>